<dbReference type="SUPFAM" id="SSF52343">
    <property type="entry name" value="Ferredoxin reductase-like, C-terminal NADP-linked domain"/>
    <property type="match status" value="1"/>
</dbReference>
<dbReference type="RefSeq" id="XP_066068917.1">
    <property type="nucleotide sequence ID" value="XM_066212820.1"/>
</dbReference>
<dbReference type="Proteomes" id="UP000094043">
    <property type="component" value="Chromosome 4"/>
</dbReference>
<dbReference type="Gene3D" id="3.40.50.80">
    <property type="entry name" value="Nucleotide-binding domain of ferredoxin-NADP reductase (FNR) module"/>
    <property type="match status" value="1"/>
</dbReference>
<evidence type="ECO:0000313" key="8">
    <source>
        <dbReference type="EMBL" id="WVN88217.1"/>
    </source>
</evidence>
<evidence type="ECO:0000256" key="3">
    <source>
        <dbReference type="ARBA" id="ARBA00022630"/>
    </source>
</evidence>
<feature type="domain" description="FAD-binding FR-type" evidence="7">
    <location>
        <begin position="74"/>
        <end position="192"/>
    </location>
</feature>
<dbReference type="Gene3D" id="2.40.30.10">
    <property type="entry name" value="Translation factors"/>
    <property type="match status" value="1"/>
</dbReference>
<keyword evidence="5" id="KW-0560">Oxidoreductase</keyword>
<reference evidence="8" key="3">
    <citation type="submission" date="2024-01" db="EMBL/GenBank/DDBJ databases">
        <authorList>
            <person name="Coelho M.A."/>
            <person name="David-Palma M."/>
            <person name="Shea T."/>
            <person name="Sun S."/>
            <person name="Cuomo C.A."/>
            <person name="Heitman J."/>
        </authorList>
    </citation>
    <scope>NUCLEOTIDE SEQUENCE</scope>
    <source>
        <strain evidence="8">CBS 7841</strain>
    </source>
</reference>
<protein>
    <recommendedName>
        <fullName evidence="7">FAD-binding FR-type domain-containing protein</fullName>
    </recommendedName>
</protein>
<dbReference type="PANTHER" id="PTHR19370">
    <property type="entry name" value="NADH-CYTOCHROME B5 REDUCTASE"/>
    <property type="match status" value="1"/>
</dbReference>
<dbReference type="InterPro" id="IPR039261">
    <property type="entry name" value="FNR_nucleotide-bd"/>
</dbReference>
<feature type="binding site" evidence="6">
    <location>
        <position position="142"/>
    </location>
    <ligand>
        <name>FAD</name>
        <dbReference type="ChEBI" id="CHEBI:57692"/>
    </ligand>
</feature>
<dbReference type="CDD" id="cd06183">
    <property type="entry name" value="cyt_b5_reduct_like"/>
    <property type="match status" value="1"/>
</dbReference>
<keyword evidence="4 6" id="KW-0274">FAD</keyword>
<comment type="cofactor">
    <cofactor evidence="1 6">
        <name>FAD</name>
        <dbReference type="ChEBI" id="CHEBI:57692"/>
    </cofactor>
</comment>
<feature type="binding site" evidence="6">
    <location>
        <position position="140"/>
    </location>
    <ligand>
        <name>FAD</name>
        <dbReference type="ChEBI" id="CHEBI:57692"/>
    </ligand>
</feature>
<dbReference type="InterPro" id="IPR017927">
    <property type="entry name" value="FAD-bd_FR_type"/>
</dbReference>
<keyword evidence="9" id="KW-1185">Reference proteome</keyword>
<proteinExistence type="inferred from homology"/>
<keyword evidence="3 6" id="KW-0285">Flavoprotein</keyword>
<dbReference type="PROSITE" id="PS51384">
    <property type="entry name" value="FAD_FR"/>
    <property type="match status" value="1"/>
</dbReference>
<evidence type="ECO:0000256" key="6">
    <source>
        <dbReference type="PIRSR" id="PIRSR601834-1"/>
    </source>
</evidence>
<gene>
    <name evidence="8" type="ORF">L203_103418</name>
</gene>
<dbReference type="GeneID" id="91087629"/>
<name>A0AAJ8M222_9TREE</name>
<dbReference type="InterPro" id="IPR001834">
    <property type="entry name" value="CBR-like"/>
</dbReference>
<organism evidence="8 9">
    <name type="scientific">Cryptococcus depauperatus CBS 7841</name>
    <dbReference type="NCBI Taxonomy" id="1295531"/>
    <lineage>
        <taxon>Eukaryota</taxon>
        <taxon>Fungi</taxon>
        <taxon>Dikarya</taxon>
        <taxon>Basidiomycota</taxon>
        <taxon>Agaricomycotina</taxon>
        <taxon>Tremellomycetes</taxon>
        <taxon>Tremellales</taxon>
        <taxon>Cryptococcaceae</taxon>
        <taxon>Cryptococcus</taxon>
    </lineage>
</organism>
<dbReference type="KEGG" id="cdep:91087629"/>
<evidence type="ECO:0000259" key="7">
    <source>
        <dbReference type="PROSITE" id="PS51384"/>
    </source>
</evidence>
<comment type="similarity">
    <text evidence="2">Belongs to the flavoprotein pyridine nucleotide cytochrome reductase family.</text>
</comment>
<dbReference type="InterPro" id="IPR008333">
    <property type="entry name" value="Cbr1-like_FAD-bd_dom"/>
</dbReference>
<reference evidence="8" key="1">
    <citation type="submission" date="2016-06" db="EMBL/GenBank/DDBJ databases">
        <authorList>
            <person name="Cuomo C."/>
            <person name="Litvintseva A."/>
            <person name="Heitman J."/>
            <person name="Chen Y."/>
            <person name="Sun S."/>
            <person name="Springer D."/>
            <person name="Dromer F."/>
            <person name="Young S."/>
            <person name="Zeng Q."/>
            <person name="Chapman S."/>
            <person name="Gujja S."/>
            <person name="Saif S."/>
            <person name="Birren B."/>
        </authorList>
    </citation>
    <scope>NUCLEOTIDE SEQUENCE</scope>
    <source>
        <strain evidence="8">CBS 7841</strain>
    </source>
</reference>
<dbReference type="GO" id="GO:0016491">
    <property type="term" value="F:oxidoreductase activity"/>
    <property type="evidence" value="ECO:0007669"/>
    <property type="project" value="UniProtKB-KW"/>
</dbReference>
<evidence type="ECO:0000313" key="9">
    <source>
        <dbReference type="Proteomes" id="UP000094043"/>
    </source>
</evidence>
<evidence type="ECO:0000256" key="5">
    <source>
        <dbReference type="ARBA" id="ARBA00023002"/>
    </source>
</evidence>
<dbReference type="EMBL" id="CP143787">
    <property type="protein sequence ID" value="WVN88217.1"/>
    <property type="molecule type" value="Genomic_DNA"/>
</dbReference>
<feature type="binding site" evidence="6">
    <location>
        <position position="160"/>
    </location>
    <ligand>
        <name>FAD</name>
        <dbReference type="ChEBI" id="CHEBI:57692"/>
    </ligand>
</feature>
<feature type="binding site" evidence="6">
    <location>
        <position position="167"/>
    </location>
    <ligand>
        <name>FAD</name>
        <dbReference type="ChEBI" id="CHEBI:57692"/>
    </ligand>
</feature>
<reference evidence="8" key="2">
    <citation type="journal article" date="2022" name="Elife">
        <title>Obligate sexual reproduction of a homothallic fungus closely related to the Cryptococcus pathogenic species complex.</title>
        <authorList>
            <person name="Passer A.R."/>
            <person name="Clancey S.A."/>
            <person name="Shea T."/>
            <person name="David-Palma M."/>
            <person name="Averette A.F."/>
            <person name="Boekhout T."/>
            <person name="Porcel B.M."/>
            <person name="Nowrousian M."/>
            <person name="Cuomo C.A."/>
            <person name="Sun S."/>
            <person name="Heitman J."/>
            <person name="Coelho M.A."/>
        </authorList>
    </citation>
    <scope>NUCLEOTIDE SEQUENCE</scope>
    <source>
        <strain evidence="8">CBS 7841</strain>
    </source>
</reference>
<feature type="binding site" evidence="6">
    <location>
        <position position="158"/>
    </location>
    <ligand>
        <name>FAD</name>
        <dbReference type="ChEBI" id="CHEBI:57692"/>
    </ligand>
</feature>
<evidence type="ECO:0000256" key="4">
    <source>
        <dbReference type="ARBA" id="ARBA00022827"/>
    </source>
</evidence>
<dbReference type="InterPro" id="IPR017938">
    <property type="entry name" value="Riboflavin_synthase-like_b-brl"/>
</dbReference>
<dbReference type="SUPFAM" id="SSF63380">
    <property type="entry name" value="Riboflavin synthase domain-like"/>
    <property type="match status" value="1"/>
</dbReference>
<dbReference type="PANTHER" id="PTHR19370:SF184">
    <property type="entry name" value="NADH-CYTOCHROME B5 REDUCTASE-LIKE"/>
    <property type="match status" value="1"/>
</dbReference>
<evidence type="ECO:0000256" key="2">
    <source>
        <dbReference type="ARBA" id="ARBA00006105"/>
    </source>
</evidence>
<sequence>MTFYLITHIICRFQSPLTKRFPNKSSNFSRSLSSTTAKSLIRSPQIVLSFLSLSIGIPVAAYLFSTSPPPLQPHLYSDQPLKSTRPLTPFHKLISVTIPPASQKFFDKPYRFDGTVTDVEGGEVTVQHVMIKSSDIQIERPYTPVNDPTKGEKEVRLVVKRVRGGEVGQVIHLTKEGETLGMRGPIPTFSIYPSQYDKIVMISTGTAISPFLQLLSKLSPSTCPRLEVIHAFPQPSSTVSTKVEEDVNVDWANTTQDPAFLSAQQSKFGNQLVVSRFHQGAIPRNLIESALADVSKDKILVLVCLPLWLMRPLCGGMTPSLDQGPVTGLLEEFGLTNKQVIKLE</sequence>
<evidence type="ECO:0000256" key="1">
    <source>
        <dbReference type="ARBA" id="ARBA00001974"/>
    </source>
</evidence>
<accession>A0AAJ8M222</accession>
<dbReference type="Pfam" id="PF00970">
    <property type="entry name" value="FAD_binding_6"/>
    <property type="match status" value="1"/>
</dbReference>
<dbReference type="AlphaFoldDB" id="A0AAJ8M222"/>
<feature type="binding site" evidence="6">
    <location>
        <position position="141"/>
    </location>
    <ligand>
        <name>FAD</name>
        <dbReference type="ChEBI" id="CHEBI:57692"/>
    </ligand>
</feature>